<dbReference type="eggNOG" id="COG2761">
    <property type="taxonomic scope" value="Bacteria"/>
</dbReference>
<reference evidence="3" key="1">
    <citation type="submission" date="2011-04" db="EMBL/GenBank/DDBJ databases">
        <title>Complete sequence of Cellvibrio gilvus ATCC 13127.</title>
        <authorList>
            <person name="Lucas S."/>
            <person name="Han J."/>
            <person name="Lapidus A."/>
            <person name="Cheng J.-F."/>
            <person name="Goodwin L."/>
            <person name="Pitluck S."/>
            <person name="Peters L."/>
            <person name="Munk A."/>
            <person name="Detter J.C."/>
            <person name="Han C."/>
            <person name="Tapia R."/>
            <person name="Land M."/>
            <person name="Hauser L."/>
            <person name="Kyrpides N."/>
            <person name="Ivanova N."/>
            <person name="Ovchinnikova G."/>
            <person name="Pagani I."/>
            <person name="Mead D."/>
            <person name="Brumm P."/>
            <person name="Woyke T."/>
        </authorList>
    </citation>
    <scope>NUCLEOTIDE SEQUENCE [LARGE SCALE GENOMIC DNA]</scope>
    <source>
        <strain evidence="3">ATCC 13127 / NRRL B-14078</strain>
    </source>
</reference>
<sequence length="252" mass="26889">MTTLPTAPTRTLTVEVWSDIACPWCYIGKRRFAQALEQFDHRDHVDVVWRSYQLSPDTPRGPGRPEAEALAELKGIGRDQVDRMFAHVTAVAAEVGLAYDFGTVLAFNSYDAHRLTHLAREVGGAALAERTLEALFSAHFERGADLGTDAGLVTVAREAGFGAAGLDDAAVAAFLAGSAQSDAVDEDLAQARALGVTGVPFFVVDRRYAVSGAQPSDVFTQLLETGWREANPLQTIAGDPDAHACADDSCAI</sequence>
<dbReference type="AlphaFoldDB" id="F7ZZ42"/>
<dbReference type="KEGG" id="cga:Celgi_1956"/>
<dbReference type="STRING" id="593907.Celgi_1956"/>
<dbReference type="PANTHER" id="PTHR13887:SF41">
    <property type="entry name" value="THIOREDOXIN SUPERFAMILY PROTEIN"/>
    <property type="match status" value="1"/>
</dbReference>
<feature type="domain" description="DSBA-like thioredoxin" evidence="1">
    <location>
        <begin position="13"/>
        <end position="223"/>
    </location>
</feature>
<dbReference type="InterPro" id="IPR001853">
    <property type="entry name" value="DSBA-like_thioredoxin_dom"/>
</dbReference>
<proteinExistence type="predicted"/>
<dbReference type="Gene3D" id="3.40.30.10">
    <property type="entry name" value="Glutaredoxin"/>
    <property type="match status" value="1"/>
</dbReference>
<dbReference type="SUPFAM" id="SSF52833">
    <property type="entry name" value="Thioredoxin-like"/>
    <property type="match status" value="1"/>
</dbReference>
<dbReference type="Pfam" id="PF01323">
    <property type="entry name" value="DSBA"/>
    <property type="match status" value="1"/>
</dbReference>
<dbReference type="RefSeq" id="WP_013883976.1">
    <property type="nucleotide sequence ID" value="NC_015671.1"/>
</dbReference>
<dbReference type="CDD" id="cd03024">
    <property type="entry name" value="DsbA_FrnE"/>
    <property type="match status" value="1"/>
</dbReference>
<dbReference type="InterPro" id="IPR036249">
    <property type="entry name" value="Thioredoxin-like_sf"/>
</dbReference>
<evidence type="ECO:0000313" key="2">
    <source>
        <dbReference type="EMBL" id="AEI12458.1"/>
    </source>
</evidence>
<evidence type="ECO:0000313" key="3">
    <source>
        <dbReference type="Proteomes" id="UP000000485"/>
    </source>
</evidence>
<dbReference type="PANTHER" id="PTHR13887">
    <property type="entry name" value="GLUTATHIONE S-TRANSFERASE KAPPA"/>
    <property type="match status" value="1"/>
</dbReference>
<name>F7ZZ42_CELGA</name>
<dbReference type="EMBL" id="CP002665">
    <property type="protein sequence ID" value="AEI12458.1"/>
    <property type="molecule type" value="Genomic_DNA"/>
</dbReference>
<dbReference type="GO" id="GO:0016491">
    <property type="term" value="F:oxidoreductase activity"/>
    <property type="evidence" value="ECO:0007669"/>
    <property type="project" value="InterPro"/>
</dbReference>
<evidence type="ECO:0000259" key="1">
    <source>
        <dbReference type="Pfam" id="PF01323"/>
    </source>
</evidence>
<dbReference type="Proteomes" id="UP000000485">
    <property type="component" value="Chromosome"/>
</dbReference>
<accession>F7ZZ42</accession>
<organism evidence="2 3">
    <name type="scientific">Cellulomonas gilvus (strain ATCC 13127 / NRRL B-14078)</name>
    <name type="common">Cellvibrio gilvus</name>
    <dbReference type="NCBI Taxonomy" id="593907"/>
    <lineage>
        <taxon>Bacteria</taxon>
        <taxon>Bacillati</taxon>
        <taxon>Actinomycetota</taxon>
        <taxon>Actinomycetes</taxon>
        <taxon>Micrococcales</taxon>
        <taxon>Cellulomonadaceae</taxon>
        <taxon>Cellulomonas</taxon>
    </lineage>
</organism>
<dbReference type="HOGENOM" id="CLU_069253_0_2_11"/>
<gene>
    <name evidence="2" type="ordered locus">Celgi_1956</name>
</gene>
<keyword evidence="3" id="KW-1185">Reference proteome</keyword>
<protein>
    <submittedName>
        <fullName evidence="2">DSBA oxidoreductase</fullName>
    </submittedName>
</protein>